<keyword evidence="8" id="KW-0472">Membrane</keyword>
<dbReference type="Pfam" id="PF09272">
    <property type="entry name" value="Hepsin-SRCR"/>
    <property type="match status" value="1"/>
</dbReference>
<accession>A0A5J5D9Z0</accession>
<dbReference type="Gene3D" id="2.40.10.10">
    <property type="entry name" value="Trypsin-like serine proteases"/>
    <property type="match status" value="2"/>
</dbReference>
<dbReference type="Pfam" id="PF00089">
    <property type="entry name" value="Trypsin"/>
    <property type="match status" value="1"/>
</dbReference>
<dbReference type="PROSITE" id="PS50287">
    <property type="entry name" value="SRCR_2"/>
    <property type="match status" value="1"/>
</dbReference>
<keyword evidence="2 7" id="KW-0378">Hydrolase</keyword>
<evidence type="ECO:0000256" key="3">
    <source>
        <dbReference type="ARBA" id="ARBA00022825"/>
    </source>
</evidence>
<evidence type="ECO:0000256" key="2">
    <source>
        <dbReference type="ARBA" id="ARBA00022801"/>
    </source>
</evidence>
<dbReference type="InterPro" id="IPR033116">
    <property type="entry name" value="TRYPSIN_SER"/>
</dbReference>
<dbReference type="GO" id="GO:0004252">
    <property type="term" value="F:serine-type endopeptidase activity"/>
    <property type="evidence" value="ECO:0007669"/>
    <property type="project" value="InterPro"/>
</dbReference>
<dbReference type="PROSITE" id="PS00135">
    <property type="entry name" value="TRYPSIN_SER"/>
    <property type="match status" value="1"/>
</dbReference>
<dbReference type="InterPro" id="IPR001254">
    <property type="entry name" value="Trypsin_dom"/>
</dbReference>
<protein>
    <recommendedName>
        <fullName evidence="13">Peptidase S1 domain-containing protein</fullName>
    </recommendedName>
</protein>
<dbReference type="SMART" id="SM00020">
    <property type="entry name" value="Tryp_SPc"/>
    <property type="match status" value="1"/>
</dbReference>
<dbReference type="EMBL" id="VOFY01000006">
    <property type="protein sequence ID" value="KAA8591512.1"/>
    <property type="molecule type" value="Genomic_DNA"/>
</dbReference>
<dbReference type="PROSITE" id="PS00134">
    <property type="entry name" value="TRYPSIN_HIS"/>
    <property type="match status" value="1"/>
</dbReference>
<comment type="caution">
    <text evidence="11">The sequence shown here is derived from an EMBL/GenBank/DDBJ whole genome shotgun (WGS) entry which is preliminary data.</text>
</comment>
<dbReference type="GO" id="GO:0070008">
    <property type="term" value="F:serine-type exopeptidase activity"/>
    <property type="evidence" value="ECO:0007669"/>
    <property type="project" value="InterPro"/>
</dbReference>
<evidence type="ECO:0000256" key="6">
    <source>
        <dbReference type="PROSITE-ProRule" id="PRU00196"/>
    </source>
</evidence>
<dbReference type="FunFam" id="2.40.10.10:FF:000003">
    <property type="entry name" value="Transmembrane serine protease 3"/>
    <property type="match status" value="1"/>
</dbReference>
<dbReference type="PANTHER" id="PTHR24252:SF27">
    <property type="entry name" value="TRANSMEMBRANE PROTEASE SERINE 3-LIKE"/>
    <property type="match status" value="1"/>
</dbReference>
<sequence length="550" mass="61313">MATMATIASRTPMVTPISINLGPEESDGVVAADRRTGMEHWTDRRVELLQRNSTEDLKEIIFVINEGQCSTCCKKTQRCNMALCFFVHFFSDFDDNDDDDDDDHDDCGLVKLMNRGISLTCVLTPCRVIGVCVTLMTLGAIGAAVWAVVTFCTMEEDTGLYDVQVNSADQRLRVFDSAQRRWRQVCSSSDNELLASISCEEVGFISVVNYSVTSVPEASGDGGEFFCVRQQELSYGKKIKDSLFPCDCESREVLTLLCQVYLDHKLPLLYSADCGRRSFAADRIVGGVDARQGSWPWQVRLEYDGVHQCGGTIISNRWIVSAAHCFRERYRFVNRWRVQLGSIYSKPVNANVAEVNTIVYHSSYLPFVDASIDDNSRDIAVLALTQPLTFNEYIQPICLPAYGQRLIDGQMGIVTGWGNVDYYGIQADILQEAHVPIISDTVCNSPDYYDNQITTSMFCAGYEKGGTDACQGDSGGPFVAEDCLSKTRRYRLLGVVSWGIGCAMAKKPGVYTRVSRFLPWISTAMRMCLKMSALLQNYHNSPGLHKMART</sequence>
<evidence type="ECO:0000259" key="10">
    <source>
        <dbReference type="PROSITE" id="PS50287"/>
    </source>
</evidence>
<dbReference type="PROSITE" id="PS50240">
    <property type="entry name" value="TRYPSIN_DOM"/>
    <property type="match status" value="1"/>
</dbReference>
<dbReference type="InterPro" id="IPR009003">
    <property type="entry name" value="Peptidase_S1_PA"/>
</dbReference>
<dbReference type="InterPro" id="IPR001314">
    <property type="entry name" value="Peptidase_S1A"/>
</dbReference>
<organism evidence="11 12">
    <name type="scientific">Etheostoma spectabile</name>
    <name type="common">orangethroat darter</name>
    <dbReference type="NCBI Taxonomy" id="54343"/>
    <lineage>
        <taxon>Eukaryota</taxon>
        <taxon>Metazoa</taxon>
        <taxon>Chordata</taxon>
        <taxon>Craniata</taxon>
        <taxon>Vertebrata</taxon>
        <taxon>Euteleostomi</taxon>
        <taxon>Actinopterygii</taxon>
        <taxon>Neopterygii</taxon>
        <taxon>Teleostei</taxon>
        <taxon>Neoteleostei</taxon>
        <taxon>Acanthomorphata</taxon>
        <taxon>Eupercaria</taxon>
        <taxon>Perciformes</taxon>
        <taxon>Percoidei</taxon>
        <taxon>Percidae</taxon>
        <taxon>Etheostomatinae</taxon>
        <taxon>Etheostoma</taxon>
    </lineage>
</organism>
<evidence type="ECO:0000256" key="7">
    <source>
        <dbReference type="RuleBase" id="RU363034"/>
    </source>
</evidence>
<keyword evidence="8" id="KW-0812">Transmembrane</keyword>
<evidence type="ECO:0000259" key="9">
    <source>
        <dbReference type="PROSITE" id="PS50240"/>
    </source>
</evidence>
<gene>
    <name evidence="11" type="ORF">FQN60_016886</name>
</gene>
<dbReference type="CDD" id="cd00190">
    <property type="entry name" value="Tryp_SPc"/>
    <property type="match status" value="1"/>
</dbReference>
<reference evidence="11 12" key="1">
    <citation type="submission" date="2019-08" db="EMBL/GenBank/DDBJ databases">
        <title>A chromosome-level genome assembly, high-density linkage maps, and genome scans reveal the genomic architecture of hybrid incompatibilities underlying speciation via character displacement in darters (Percidae: Etheostominae).</title>
        <authorList>
            <person name="Moran R.L."/>
            <person name="Catchen J.M."/>
            <person name="Fuller R.C."/>
        </authorList>
    </citation>
    <scope>NUCLEOTIDE SEQUENCE [LARGE SCALE GENOMIC DNA]</scope>
    <source>
        <strain evidence="11">EspeVRDwgs_2016</strain>
        <tissue evidence="11">Muscle</tissue>
    </source>
</reference>
<evidence type="ECO:0000256" key="4">
    <source>
        <dbReference type="ARBA" id="ARBA00023157"/>
    </source>
</evidence>
<keyword evidence="8" id="KW-1133">Transmembrane helix</keyword>
<dbReference type="PRINTS" id="PR00722">
    <property type="entry name" value="CHYMOTRYPSIN"/>
</dbReference>
<keyword evidence="5" id="KW-0325">Glycoprotein</keyword>
<evidence type="ECO:0000256" key="1">
    <source>
        <dbReference type="ARBA" id="ARBA00022670"/>
    </source>
</evidence>
<dbReference type="GO" id="GO:0016020">
    <property type="term" value="C:membrane"/>
    <property type="evidence" value="ECO:0007669"/>
    <property type="project" value="InterPro"/>
</dbReference>
<feature type="domain" description="SRCR" evidence="10">
    <location>
        <begin position="158"/>
        <end position="259"/>
    </location>
</feature>
<dbReference type="PANTHER" id="PTHR24252">
    <property type="entry name" value="ACROSIN-RELATED"/>
    <property type="match status" value="1"/>
</dbReference>
<dbReference type="Gene3D" id="3.10.250.10">
    <property type="entry name" value="SRCR-like domain"/>
    <property type="match status" value="1"/>
</dbReference>
<dbReference type="InterPro" id="IPR015352">
    <property type="entry name" value="Hepsin-SRCR_dom"/>
</dbReference>
<dbReference type="InterPro" id="IPR036772">
    <property type="entry name" value="SRCR-like_dom_sf"/>
</dbReference>
<name>A0A5J5D9Z0_9PERO</name>
<proteinExistence type="predicted"/>
<evidence type="ECO:0000313" key="12">
    <source>
        <dbReference type="Proteomes" id="UP000327493"/>
    </source>
</evidence>
<feature type="domain" description="Peptidase S1" evidence="9">
    <location>
        <begin position="284"/>
        <end position="526"/>
    </location>
</feature>
<dbReference type="InterPro" id="IPR001190">
    <property type="entry name" value="SRCR"/>
</dbReference>
<dbReference type="SUPFAM" id="SSF56487">
    <property type="entry name" value="SRCR-like"/>
    <property type="match status" value="1"/>
</dbReference>
<evidence type="ECO:0000313" key="11">
    <source>
        <dbReference type="EMBL" id="KAA8591512.1"/>
    </source>
</evidence>
<dbReference type="InterPro" id="IPR043504">
    <property type="entry name" value="Peptidase_S1_PA_chymotrypsin"/>
</dbReference>
<evidence type="ECO:0000256" key="8">
    <source>
        <dbReference type="SAM" id="Phobius"/>
    </source>
</evidence>
<evidence type="ECO:0008006" key="13">
    <source>
        <dbReference type="Google" id="ProtNLM"/>
    </source>
</evidence>
<keyword evidence="3 7" id="KW-0720">Serine protease</keyword>
<dbReference type="Proteomes" id="UP000327493">
    <property type="component" value="Chromosome 6"/>
</dbReference>
<dbReference type="AlphaFoldDB" id="A0A5J5D9Z0"/>
<dbReference type="SUPFAM" id="SSF50494">
    <property type="entry name" value="Trypsin-like serine proteases"/>
    <property type="match status" value="1"/>
</dbReference>
<comment type="caution">
    <text evidence="6">Lacks conserved residue(s) required for the propagation of feature annotation.</text>
</comment>
<keyword evidence="4" id="KW-1015">Disulfide bond</keyword>
<evidence type="ECO:0000256" key="5">
    <source>
        <dbReference type="ARBA" id="ARBA00023180"/>
    </source>
</evidence>
<keyword evidence="12" id="KW-1185">Reference proteome</keyword>
<dbReference type="InterPro" id="IPR018114">
    <property type="entry name" value="TRYPSIN_HIS"/>
</dbReference>
<keyword evidence="1 7" id="KW-0645">Protease</keyword>
<dbReference type="GO" id="GO:0006508">
    <property type="term" value="P:proteolysis"/>
    <property type="evidence" value="ECO:0007669"/>
    <property type="project" value="UniProtKB-KW"/>
</dbReference>
<feature type="transmembrane region" description="Helical" evidence="8">
    <location>
        <begin position="128"/>
        <end position="149"/>
    </location>
</feature>